<dbReference type="PROSITE" id="PS51257">
    <property type="entry name" value="PROKAR_LIPOPROTEIN"/>
    <property type="match status" value="1"/>
</dbReference>
<dbReference type="OrthoDB" id="852500at2"/>
<feature type="region of interest" description="Disordered" evidence="1">
    <location>
        <begin position="27"/>
        <end position="46"/>
    </location>
</feature>
<reference evidence="4" key="1">
    <citation type="submission" date="2018-08" db="EMBL/GenBank/DDBJ databases">
        <title>Mucilaginibacter sp. MYSH2.</title>
        <authorList>
            <person name="Seo T."/>
        </authorList>
    </citation>
    <scope>NUCLEOTIDE SEQUENCE [LARGE SCALE GENOMIC DNA]</scope>
    <source>
        <strain evidence="4">KIRAN</strain>
    </source>
</reference>
<evidence type="ECO:0000313" key="4">
    <source>
        <dbReference type="Proteomes" id="UP000266005"/>
    </source>
</evidence>
<feature type="signal peptide" evidence="2">
    <location>
        <begin position="1"/>
        <end position="20"/>
    </location>
</feature>
<dbReference type="Gene3D" id="2.60.40.10">
    <property type="entry name" value="Immunoglobulins"/>
    <property type="match status" value="1"/>
</dbReference>
<dbReference type="InterPro" id="IPR013783">
    <property type="entry name" value="Ig-like_fold"/>
</dbReference>
<keyword evidence="2" id="KW-0732">Signal</keyword>
<gene>
    <name evidence="3" type="ORF">D1627_16105</name>
</gene>
<feature type="compositionally biased region" description="Polar residues" evidence="1">
    <location>
        <begin position="30"/>
        <end position="46"/>
    </location>
</feature>
<feature type="chain" id="PRO_5017471935" description="DUF4625 domain-containing protein" evidence="2">
    <location>
        <begin position="21"/>
        <end position="133"/>
    </location>
</feature>
<dbReference type="AlphaFoldDB" id="A0A399RYF4"/>
<accession>A0A399RYF4</accession>
<evidence type="ECO:0000256" key="2">
    <source>
        <dbReference type="SAM" id="SignalP"/>
    </source>
</evidence>
<evidence type="ECO:0008006" key="5">
    <source>
        <dbReference type="Google" id="ProtNLM"/>
    </source>
</evidence>
<organism evidence="3 4">
    <name type="scientific">Pontibacter oryzae</name>
    <dbReference type="NCBI Taxonomy" id="2304593"/>
    <lineage>
        <taxon>Bacteria</taxon>
        <taxon>Pseudomonadati</taxon>
        <taxon>Bacteroidota</taxon>
        <taxon>Cytophagia</taxon>
        <taxon>Cytophagales</taxon>
        <taxon>Hymenobacteraceae</taxon>
        <taxon>Pontibacter</taxon>
    </lineage>
</organism>
<keyword evidence="4" id="KW-1185">Reference proteome</keyword>
<dbReference type="EMBL" id="QWGE01000005">
    <property type="protein sequence ID" value="RIJ34435.1"/>
    <property type="molecule type" value="Genomic_DNA"/>
</dbReference>
<dbReference type="RefSeq" id="WP_119433295.1">
    <property type="nucleotide sequence ID" value="NZ_QWGE01000005.1"/>
</dbReference>
<name>A0A399RYF4_9BACT</name>
<comment type="caution">
    <text evidence="3">The sequence shown here is derived from an EMBL/GenBank/DDBJ whole genome shotgun (WGS) entry which is preliminary data.</text>
</comment>
<proteinExistence type="predicted"/>
<protein>
    <recommendedName>
        <fullName evidence="5">DUF4625 domain-containing protein</fullName>
    </recommendedName>
</protein>
<dbReference type="Proteomes" id="UP000266005">
    <property type="component" value="Unassembled WGS sequence"/>
</dbReference>
<sequence length="133" mass="14230">MKIKAMLASMVAVCMLTACEDLFEDGSMQPDGSNPSLTVNNPSNNQAVTATSGLRVNVTAVDKDKFNEINFVLTSQNSDKAVVSFKKLSDKNVVVVDTTLNMTGVAPGAYTLKISATDKRTNLSEQNVLVNVK</sequence>
<evidence type="ECO:0000313" key="3">
    <source>
        <dbReference type="EMBL" id="RIJ34435.1"/>
    </source>
</evidence>
<evidence type="ECO:0000256" key="1">
    <source>
        <dbReference type="SAM" id="MobiDB-lite"/>
    </source>
</evidence>